<dbReference type="InterPro" id="IPR018712">
    <property type="entry name" value="Tle1-like_cat"/>
</dbReference>
<dbReference type="EMBL" id="QGMK01000100">
    <property type="protein sequence ID" value="TVY84261.1"/>
    <property type="molecule type" value="Genomic_DNA"/>
</dbReference>
<sequence>MNQMQNPEFRGRAPNGGPNRMASKIRSSGRNTIVLCFDGTGNKFHGDSSDSNILKIFRMLDRSSGLGFHYYQPGIGTYVTTTSLSTKGTIERFKNWYRKTKDTAVGTNFDQHVVGGYKFLMQYYSPGDDIFMFGFSRGAYTARFLAEMLDWIGLITFGNEEMVQFAWRTFSNWKQLVNSQDPDCQKRQQKAYEFMVSFRETFSRPVKRIRYLGLFDTYSAKSSAKVIRHAVSIDERRAKFRSDLIAPDTRHKKETDAAVLAHMQEKGDKDLHLHKPASREPNRFRRPSTAQKGMGKDSGINGEETDRNRFRRASMPLDGGARGFEAKETDPFRRASVPLKIGITTDRGDFKPLLDPFPEHERHNDRLGSGSITRYRTRSRSRSRSTCGSGDRSRRESPHGHSYDTINTPSDDESEVDEDEEEQDIEELWFSGGHGDIGGGWQLEEGEVPLAHLPLVWIVLEAKKAGLQLDEDKMRMMGCFDDSDMLTSDTPGLPKIEVSPESGKEVAAGSEGGEMRFGDRILHCSTKSRTHDCLAFDQGLPSLSVFIWSVMEWIPFKRMDLRDDGSWNPIRWPLPRGEVRDMPDEAKVHHSAIKRMQANPHYRPGNLILGGGGRGMKKAPADAGIGEWELVGKKGDLLGECF</sequence>
<feature type="compositionally biased region" description="Acidic residues" evidence="1">
    <location>
        <begin position="410"/>
        <end position="423"/>
    </location>
</feature>
<proteinExistence type="predicted"/>
<feature type="compositionally biased region" description="Basic and acidic residues" evidence="1">
    <location>
        <begin position="346"/>
        <end position="366"/>
    </location>
</feature>
<reference evidence="3 4" key="1">
    <citation type="submission" date="2018-05" db="EMBL/GenBank/DDBJ databases">
        <title>Genome sequencing and assembly of the regulated plant pathogen Lachnellula willkommii and related sister species for the development of diagnostic species identification markers.</title>
        <authorList>
            <person name="Giroux E."/>
            <person name="Bilodeau G."/>
        </authorList>
    </citation>
    <scope>NUCLEOTIDE SEQUENCE [LARGE SCALE GENOMIC DNA]</scope>
    <source>
        <strain evidence="3 4">CBS 268.59</strain>
    </source>
</reference>
<dbReference type="AlphaFoldDB" id="A0A8T9CFI0"/>
<dbReference type="PANTHER" id="PTHR33840:SF2">
    <property type="entry name" value="TLE1 PHOSPHOLIPASE DOMAIN-CONTAINING PROTEIN"/>
    <property type="match status" value="1"/>
</dbReference>
<name>A0A8T9CFI0_9HELO</name>
<feature type="domain" description="T6SS Phospholipase effector Tle1-like catalytic" evidence="2">
    <location>
        <begin position="32"/>
        <end position="459"/>
    </location>
</feature>
<dbReference type="Proteomes" id="UP000469558">
    <property type="component" value="Unassembled WGS sequence"/>
</dbReference>
<keyword evidence="4" id="KW-1185">Reference proteome</keyword>
<dbReference type="PANTHER" id="PTHR33840">
    <property type="match status" value="1"/>
</dbReference>
<gene>
    <name evidence="3" type="primary">YEL023C_3</name>
    <name evidence="3" type="ORF">LSUE1_G000870</name>
</gene>
<evidence type="ECO:0000313" key="3">
    <source>
        <dbReference type="EMBL" id="TVY84261.1"/>
    </source>
</evidence>
<dbReference type="OrthoDB" id="3162439at2759"/>
<dbReference type="Pfam" id="PF09994">
    <property type="entry name" value="T6SS_Tle1-like_cat"/>
    <property type="match status" value="1"/>
</dbReference>
<organism evidence="3 4">
    <name type="scientific">Lachnellula suecica</name>
    <dbReference type="NCBI Taxonomy" id="602035"/>
    <lineage>
        <taxon>Eukaryota</taxon>
        <taxon>Fungi</taxon>
        <taxon>Dikarya</taxon>
        <taxon>Ascomycota</taxon>
        <taxon>Pezizomycotina</taxon>
        <taxon>Leotiomycetes</taxon>
        <taxon>Helotiales</taxon>
        <taxon>Lachnaceae</taxon>
        <taxon>Lachnellula</taxon>
    </lineage>
</organism>
<evidence type="ECO:0000313" key="4">
    <source>
        <dbReference type="Proteomes" id="UP000469558"/>
    </source>
</evidence>
<feature type="region of interest" description="Disordered" evidence="1">
    <location>
        <begin position="345"/>
        <end position="423"/>
    </location>
</feature>
<feature type="region of interest" description="Disordered" evidence="1">
    <location>
        <begin position="272"/>
        <end position="329"/>
    </location>
</feature>
<feature type="compositionally biased region" description="Basic and acidic residues" evidence="1">
    <location>
        <begin position="272"/>
        <end position="283"/>
    </location>
</feature>
<feature type="compositionally biased region" description="Basic and acidic residues" evidence="1">
    <location>
        <begin position="391"/>
        <end position="402"/>
    </location>
</feature>
<comment type="caution">
    <text evidence="3">The sequence shown here is derived from an EMBL/GenBank/DDBJ whole genome shotgun (WGS) entry which is preliminary data.</text>
</comment>
<evidence type="ECO:0000259" key="2">
    <source>
        <dbReference type="Pfam" id="PF09994"/>
    </source>
</evidence>
<feature type="region of interest" description="Disordered" evidence="1">
    <location>
        <begin position="1"/>
        <end position="24"/>
    </location>
</feature>
<feature type="non-terminal residue" evidence="3">
    <location>
        <position position="1"/>
    </location>
</feature>
<evidence type="ECO:0000256" key="1">
    <source>
        <dbReference type="SAM" id="MobiDB-lite"/>
    </source>
</evidence>
<feature type="region of interest" description="Disordered" evidence="1">
    <location>
        <begin position="492"/>
        <end position="511"/>
    </location>
</feature>
<accession>A0A8T9CFI0</accession>
<protein>
    <recommendedName>
        <fullName evidence="2">T6SS Phospholipase effector Tle1-like catalytic domain-containing protein</fullName>
    </recommendedName>
</protein>